<feature type="region of interest" description="Disordered" evidence="1">
    <location>
        <begin position="616"/>
        <end position="729"/>
    </location>
</feature>
<proteinExistence type="predicted"/>
<dbReference type="OMA" id="QLHWLTC"/>
<dbReference type="GO" id="GO:0043130">
    <property type="term" value="F:ubiquitin binding"/>
    <property type="evidence" value="ECO:0007669"/>
    <property type="project" value="TreeGrafter"/>
</dbReference>
<dbReference type="EMBL" id="CAGI01000190">
    <property type="protein sequence ID" value="CCF54288.1"/>
    <property type="molecule type" value="Genomic_DNA"/>
</dbReference>
<feature type="compositionally biased region" description="Basic and acidic residues" evidence="1">
    <location>
        <begin position="703"/>
        <end position="712"/>
    </location>
</feature>
<accession>I2G545</accession>
<evidence type="ECO:0000313" key="2">
    <source>
        <dbReference type="EMBL" id="CCF54288.1"/>
    </source>
</evidence>
<reference evidence="2 3" key="1">
    <citation type="journal article" date="2012" name="Plant Cell">
        <title>Genome comparison of barley and maize smut fungi reveals targeted loss of RNA silencing components and species-specific presence of transposable elements.</title>
        <authorList>
            <person name="Laurie J.D."/>
            <person name="Ali S."/>
            <person name="Linning R."/>
            <person name="Mannhaupt G."/>
            <person name="Wong P."/>
            <person name="Gueldener U."/>
            <person name="Muensterkoetter M."/>
            <person name="Moore R."/>
            <person name="Kahmann R."/>
            <person name="Bakkeren G."/>
            <person name="Schirawski J."/>
        </authorList>
    </citation>
    <scope>NUCLEOTIDE SEQUENCE [LARGE SCALE GENOMIC DNA]</scope>
    <source>
        <strain evidence="3">Uh4875-4</strain>
    </source>
</reference>
<evidence type="ECO:0000256" key="1">
    <source>
        <dbReference type="SAM" id="MobiDB-lite"/>
    </source>
</evidence>
<dbReference type="eggNOG" id="ENOG502RV3A">
    <property type="taxonomic scope" value="Eukaryota"/>
</dbReference>
<feature type="compositionally biased region" description="Gly residues" evidence="1">
    <location>
        <begin position="675"/>
        <end position="684"/>
    </location>
</feature>
<name>I2G545_USTHO</name>
<sequence>MTLEAPQHTEAGHELVRSLSRLSTADLVRFTLQKPEVTRVFASSLNSLARQAASSPLPTVSDVNLTRNHVEILARLIKRGDPSLARKFVPTQGSLIDLAATTPPEERGTAIAVLERLLDATSVKEILDGLSTLIKGTLTNADQQDVNDVSANIRTLARLSSAFLSACPSRLLKNQTDLLGDWAQTCFQLYDKMLPQVAKTLAGDAAGNTIEPDLSQLDDNSWQLHWLTCRVDLLQLLSILLEQLKGSTAFVAALRNSLANTEKLLRKGGFSVLLNSTALLDLAATSDLWPSLRSELLSNGVSAKGKGKADETVSSIDTLATIVPKFTGAAWDALQRFVASQTPAQTAKPRQQASTSVSTVSEEVLASVNSILPHYGVDRLRIILTRPSFEGQNAEMVIQRLLEGDEGETDSAFPVSSEASSFFSSDRVSGSDARPQPPAAAPSLVKSRANVFGGFGFDPSSIVQPKLARSGKVDELAPELKAAILARAEAPDDDEAEEEWNPFAEAQRTVGVEDELDLDYDGRERGSAPRRAGAYDDDDDDEHQGGDGGEDAAARARERMLLKHYIQFGSGSFSTDASTRRSEQRKQLKDQTGWSDDLIETWAVMLDRNPKKDRLLAAASQSEIDEQLTSRDHSRNTSDAHDDAQNSTARRFGPDRGRGGRILGGGRGGRRGGGSHRGGGGGDGHQTKNATRGRGTGNSGTDRSAKQKEKAGNKARQRGHDKKMSRVNP</sequence>
<feature type="compositionally biased region" description="Basic and acidic residues" evidence="1">
    <location>
        <begin position="628"/>
        <end position="644"/>
    </location>
</feature>
<dbReference type="Proteomes" id="UP000006174">
    <property type="component" value="Unassembled WGS sequence"/>
</dbReference>
<feature type="region of interest" description="Disordered" evidence="1">
    <location>
        <begin position="570"/>
        <end position="594"/>
    </location>
</feature>
<evidence type="ECO:0000313" key="3">
    <source>
        <dbReference type="Proteomes" id="UP000006174"/>
    </source>
</evidence>
<feature type="compositionally biased region" description="Basic and acidic residues" evidence="1">
    <location>
        <begin position="578"/>
        <end position="589"/>
    </location>
</feature>
<protein>
    <recommendedName>
        <fullName evidence="4">CUE domain-containing protein</fullName>
    </recommendedName>
</protein>
<gene>
    <name evidence="2" type="ORF">UHOR_03934</name>
</gene>
<organism evidence="2 3">
    <name type="scientific">Ustilago hordei</name>
    <name type="common">Barley covered smut fungus</name>
    <dbReference type="NCBI Taxonomy" id="120017"/>
    <lineage>
        <taxon>Eukaryota</taxon>
        <taxon>Fungi</taxon>
        <taxon>Dikarya</taxon>
        <taxon>Basidiomycota</taxon>
        <taxon>Ustilaginomycotina</taxon>
        <taxon>Ustilaginomycetes</taxon>
        <taxon>Ustilaginales</taxon>
        <taxon>Ustilaginaceae</taxon>
        <taxon>Ustilago</taxon>
    </lineage>
</organism>
<keyword evidence="3" id="KW-1185">Reference proteome</keyword>
<comment type="caution">
    <text evidence="2">The sequence shown here is derived from an EMBL/GenBank/DDBJ whole genome shotgun (WGS) entry which is preliminary data.</text>
</comment>
<dbReference type="PANTHER" id="PTHR21494">
    <property type="entry name" value="ACTIVATING SIGNAL COINTEGRATOR 1 COMPLEX SUBUNIT 2 ASC-1 COMPLEX SUBUNIT P100"/>
    <property type="match status" value="1"/>
</dbReference>
<dbReference type="InterPro" id="IPR052586">
    <property type="entry name" value="ASCC2"/>
</dbReference>
<feature type="region of interest" description="Disordered" evidence="1">
    <location>
        <begin position="488"/>
        <end position="556"/>
    </location>
</feature>
<evidence type="ECO:0008006" key="4">
    <source>
        <dbReference type="Google" id="ProtNLM"/>
    </source>
</evidence>
<feature type="compositionally biased region" description="Basic residues" evidence="1">
    <location>
        <begin position="713"/>
        <end position="729"/>
    </location>
</feature>
<feature type="compositionally biased region" description="Acidic residues" evidence="1">
    <location>
        <begin position="491"/>
        <end position="500"/>
    </location>
</feature>
<dbReference type="AlphaFoldDB" id="I2G545"/>
<dbReference type="HOGENOM" id="CLU_408810_0_0_1"/>
<dbReference type="PANTHER" id="PTHR21494:SF0">
    <property type="entry name" value="ACTIVATING SIGNAL COINTEGRATOR 1 COMPLEX SUBUNIT 2"/>
    <property type="match status" value="1"/>
</dbReference>